<evidence type="ECO:0000259" key="1">
    <source>
        <dbReference type="Pfam" id="PF00656"/>
    </source>
</evidence>
<dbReference type="EMBL" id="CAJNOM010002151">
    <property type="protein sequence ID" value="CAF1627754.1"/>
    <property type="molecule type" value="Genomic_DNA"/>
</dbReference>
<reference evidence="2" key="1">
    <citation type="submission" date="2021-02" db="EMBL/GenBank/DDBJ databases">
        <authorList>
            <person name="Nowell W R."/>
        </authorList>
    </citation>
    <scope>NUCLEOTIDE SEQUENCE</scope>
</reference>
<dbReference type="Gene3D" id="3.40.50.1460">
    <property type="match status" value="1"/>
</dbReference>
<dbReference type="GO" id="GO:0004197">
    <property type="term" value="F:cysteine-type endopeptidase activity"/>
    <property type="evidence" value="ECO:0007669"/>
    <property type="project" value="InterPro"/>
</dbReference>
<dbReference type="InterPro" id="IPR029030">
    <property type="entry name" value="Caspase-like_dom_sf"/>
</dbReference>
<dbReference type="Proteomes" id="UP000663877">
    <property type="component" value="Unassembled WGS sequence"/>
</dbReference>
<name>A0A814A0R1_9BILA</name>
<evidence type="ECO:0000313" key="6">
    <source>
        <dbReference type="EMBL" id="CAF1627754.1"/>
    </source>
</evidence>
<evidence type="ECO:0000313" key="3">
    <source>
        <dbReference type="EMBL" id="CAF1441360.1"/>
    </source>
</evidence>
<dbReference type="PANTHER" id="PTHR22576:SF37">
    <property type="entry name" value="MUCOSA-ASSOCIATED LYMPHOID TISSUE LYMPHOMA TRANSLOCATION PROTEIN 1"/>
    <property type="match status" value="1"/>
</dbReference>
<evidence type="ECO:0000313" key="5">
    <source>
        <dbReference type="EMBL" id="CAF1518643.1"/>
    </source>
</evidence>
<dbReference type="EMBL" id="CAJNOI010001822">
    <property type="protein sequence ID" value="CAF1441360.1"/>
    <property type="molecule type" value="Genomic_DNA"/>
</dbReference>
<dbReference type="InterPro" id="IPR011600">
    <property type="entry name" value="Pept_C14_caspase"/>
</dbReference>
<dbReference type="EMBL" id="CAJNOI010000038">
    <property type="protein sequence ID" value="CAF0907303.1"/>
    <property type="molecule type" value="Genomic_DNA"/>
</dbReference>
<keyword evidence="7" id="KW-1185">Reference proteome</keyword>
<proteinExistence type="predicted"/>
<dbReference type="GO" id="GO:0006508">
    <property type="term" value="P:proteolysis"/>
    <property type="evidence" value="ECO:0007669"/>
    <property type="project" value="InterPro"/>
</dbReference>
<dbReference type="AlphaFoldDB" id="A0A814A0R1"/>
<evidence type="ECO:0000313" key="2">
    <source>
        <dbReference type="EMBL" id="CAF0907303.1"/>
    </source>
</evidence>
<accession>A0A814A0R1</accession>
<feature type="domain" description="Peptidase C14 caspase" evidence="1">
    <location>
        <begin position="5"/>
        <end position="229"/>
    </location>
</feature>
<sequence length="347" mass="38648">MPLKQALSIGINSYSPSHLALRPCIHDATDLHHSLRSIGFQSEYGADLDLNAMKSATHRFVKSIRPGAVVLFYFSGHGVQSDGNNYLVPANATGICADNIKSTAIDAQKLINDMHSRHPRLVICILDCCRTDPPTEPLDASSFYKRALAGTRPGFAPMRAPSSTIVVYACAADDTASPNSKNGRNSLYTYHLLRYIKTPNTDIETVLRHVAADVQKESAHEQIPFRYSSCNEMICLVGKNIHNAPMSPHGGQAKHLAQPLYPTHQRALALYHPHPQQKALTHFQPHSHQKALSLYHPHSHQKAYHNSLRGHFGTTVHRRPTARHALLDMQRTPSRFGPGSPRDLWYY</sequence>
<dbReference type="PANTHER" id="PTHR22576">
    <property type="entry name" value="MUCOSA ASSOCIATED LYMPHOID TISSUE LYMPHOMA TRANSLOCATION PROTEIN 1/PARACASPASE"/>
    <property type="match status" value="1"/>
</dbReference>
<dbReference type="Proteomes" id="UP000663832">
    <property type="component" value="Unassembled WGS sequence"/>
</dbReference>
<dbReference type="OrthoDB" id="412369at2759"/>
<gene>
    <name evidence="2" type="ORF">BJG266_LOCUS10804</name>
    <name evidence="3" type="ORF">BJG266_LOCUS39905</name>
    <name evidence="4" type="ORF">QVE165_LOCUS40098</name>
    <name evidence="5" type="ORF">QVE165_LOCUS44625</name>
    <name evidence="6" type="ORF">QVE165_LOCUS56787</name>
</gene>
<evidence type="ECO:0000313" key="4">
    <source>
        <dbReference type="EMBL" id="CAF1448040.1"/>
    </source>
</evidence>
<dbReference type="EMBL" id="CAJNOM010000603">
    <property type="protein sequence ID" value="CAF1518643.1"/>
    <property type="molecule type" value="Genomic_DNA"/>
</dbReference>
<dbReference type="InterPro" id="IPR052039">
    <property type="entry name" value="Caspase-related_regulators"/>
</dbReference>
<dbReference type="SUPFAM" id="SSF52129">
    <property type="entry name" value="Caspase-like"/>
    <property type="match status" value="1"/>
</dbReference>
<protein>
    <recommendedName>
        <fullName evidence="1">Peptidase C14 caspase domain-containing protein</fullName>
    </recommendedName>
</protein>
<organism evidence="2 8">
    <name type="scientific">Adineta steineri</name>
    <dbReference type="NCBI Taxonomy" id="433720"/>
    <lineage>
        <taxon>Eukaryota</taxon>
        <taxon>Metazoa</taxon>
        <taxon>Spiralia</taxon>
        <taxon>Gnathifera</taxon>
        <taxon>Rotifera</taxon>
        <taxon>Eurotatoria</taxon>
        <taxon>Bdelloidea</taxon>
        <taxon>Adinetida</taxon>
        <taxon>Adinetidae</taxon>
        <taxon>Adineta</taxon>
    </lineage>
</organism>
<dbReference type="EMBL" id="CAJNOM010000455">
    <property type="protein sequence ID" value="CAF1448040.1"/>
    <property type="molecule type" value="Genomic_DNA"/>
</dbReference>
<evidence type="ECO:0000313" key="7">
    <source>
        <dbReference type="Proteomes" id="UP000663832"/>
    </source>
</evidence>
<comment type="caution">
    <text evidence="2">The sequence shown here is derived from an EMBL/GenBank/DDBJ whole genome shotgun (WGS) entry which is preliminary data.</text>
</comment>
<dbReference type="Pfam" id="PF00656">
    <property type="entry name" value="Peptidase_C14"/>
    <property type="match status" value="1"/>
</dbReference>
<evidence type="ECO:0000313" key="8">
    <source>
        <dbReference type="Proteomes" id="UP000663877"/>
    </source>
</evidence>